<sequence>AAPANSRWRHPSTASLSPARRRLKLITAEEFRHVSTTIFVPGQKFFSLAYLYSPKCAQCYNPLAHLPTAATQALPPKPPPTKFSDDICRQKACRFFVKTWTTTSPDASGRRQRPRFNPSSTIRLPEIVGNQAENLLRMTPPGGSAVKWRHLIAKMNDAEKRATALAKLLANSSPDGLAYHGCHWHYSRSLSLHVSQPVLDGLGFDLTIWNATICQTALACLKLCRGQWRQFR</sequence>
<proteinExistence type="predicted"/>
<reference evidence="2" key="1">
    <citation type="submission" date="2016-11" db="UniProtKB">
        <authorList>
            <consortium name="WormBaseParasite"/>
        </authorList>
    </citation>
    <scope>IDENTIFICATION</scope>
</reference>
<accession>A0A1I8FCH3</accession>
<evidence type="ECO:0000313" key="1">
    <source>
        <dbReference type="Proteomes" id="UP000095280"/>
    </source>
</evidence>
<keyword evidence="1" id="KW-1185">Reference proteome</keyword>
<protein>
    <submittedName>
        <fullName evidence="2">Sulfhydryl oxidase</fullName>
    </submittedName>
</protein>
<evidence type="ECO:0000313" key="2">
    <source>
        <dbReference type="WBParaSite" id="maker-unitig_27825-snap-gene-0.3-mRNA-1"/>
    </source>
</evidence>
<dbReference type="WBParaSite" id="maker-unitig_27825-snap-gene-0.3-mRNA-1">
    <property type="protein sequence ID" value="maker-unitig_27825-snap-gene-0.3-mRNA-1"/>
    <property type="gene ID" value="maker-unitig_27825-snap-gene-0.3"/>
</dbReference>
<organism evidence="1 2">
    <name type="scientific">Macrostomum lignano</name>
    <dbReference type="NCBI Taxonomy" id="282301"/>
    <lineage>
        <taxon>Eukaryota</taxon>
        <taxon>Metazoa</taxon>
        <taxon>Spiralia</taxon>
        <taxon>Lophotrochozoa</taxon>
        <taxon>Platyhelminthes</taxon>
        <taxon>Rhabditophora</taxon>
        <taxon>Macrostomorpha</taxon>
        <taxon>Macrostomida</taxon>
        <taxon>Macrostomidae</taxon>
        <taxon>Macrostomum</taxon>
    </lineage>
</organism>
<name>A0A1I8FCH3_9PLAT</name>
<dbReference type="AlphaFoldDB" id="A0A1I8FCH3"/>
<dbReference type="Proteomes" id="UP000095280">
    <property type="component" value="Unplaced"/>
</dbReference>